<reference evidence="4" key="2">
    <citation type="submission" date="2020-09" db="EMBL/GenBank/DDBJ databases">
        <authorList>
            <person name="Sun Q."/>
            <person name="Zhou Y."/>
        </authorList>
    </citation>
    <scope>NUCLEOTIDE SEQUENCE</scope>
    <source>
        <strain evidence="4">CGMCC 1.12785</strain>
    </source>
</reference>
<comment type="caution">
    <text evidence="4">The sequence shown here is derived from an EMBL/GenBank/DDBJ whole genome shotgun (WGS) entry which is preliminary data.</text>
</comment>
<evidence type="ECO:0000259" key="2">
    <source>
        <dbReference type="Pfam" id="PF13556"/>
    </source>
</evidence>
<evidence type="ECO:0000313" key="4">
    <source>
        <dbReference type="EMBL" id="GGA09055.1"/>
    </source>
</evidence>
<dbReference type="Pfam" id="PF13556">
    <property type="entry name" value="HTH_30"/>
    <property type="match status" value="1"/>
</dbReference>
<dbReference type="Gene3D" id="1.10.10.2840">
    <property type="entry name" value="PucR C-terminal helix-turn-helix domain"/>
    <property type="match status" value="1"/>
</dbReference>
<dbReference type="InterPro" id="IPR051448">
    <property type="entry name" value="CdaR-like_regulators"/>
</dbReference>
<evidence type="ECO:0000259" key="3">
    <source>
        <dbReference type="Pfam" id="PF17853"/>
    </source>
</evidence>
<dbReference type="Proteomes" id="UP000616114">
    <property type="component" value="Unassembled WGS sequence"/>
</dbReference>
<dbReference type="PANTHER" id="PTHR33744:SF7">
    <property type="entry name" value="PUCR FAMILY TRANSCRIPTIONAL REGULATOR"/>
    <property type="match status" value="1"/>
</dbReference>
<proteinExistence type="inferred from homology"/>
<dbReference type="EMBL" id="BMFY01000003">
    <property type="protein sequence ID" value="GGA09055.1"/>
    <property type="molecule type" value="Genomic_DNA"/>
</dbReference>
<keyword evidence="5" id="KW-1185">Reference proteome</keyword>
<dbReference type="Pfam" id="PF17853">
    <property type="entry name" value="GGDEF_2"/>
    <property type="match status" value="1"/>
</dbReference>
<dbReference type="InterPro" id="IPR025736">
    <property type="entry name" value="PucR_C-HTH_dom"/>
</dbReference>
<feature type="domain" description="CdaR GGDEF-like" evidence="3">
    <location>
        <begin position="169"/>
        <end position="279"/>
    </location>
</feature>
<dbReference type="AlphaFoldDB" id="A0A8J2XJV6"/>
<protein>
    <submittedName>
        <fullName evidence="4">PucR family transcriptional regulator</fullName>
    </submittedName>
</protein>
<evidence type="ECO:0000256" key="1">
    <source>
        <dbReference type="ARBA" id="ARBA00006754"/>
    </source>
</evidence>
<gene>
    <name evidence="4" type="ORF">GCM10011333_10040</name>
</gene>
<feature type="domain" description="PucR C-terminal helix-turn-helix" evidence="2">
    <location>
        <begin position="326"/>
        <end position="382"/>
    </location>
</feature>
<dbReference type="PANTHER" id="PTHR33744">
    <property type="entry name" value="CARBOHYDRATE DIACID REGULATOR"/>
    <property type="match status" value="1"/>
</dbReference>
<evidence type="ECO:0000313" key="5">
    <source>
        <dbReference type="Proteomes" id="UP000616114"/>
    </source>
</evidence>
<comment type="similarity">
    <text evidence="1">Belongs to the CdaR family.</text>
</comment>
<dbReference type="InterPro" id="IPR042070">
    <property type="entry name" value="PucR_C-HTH_sf"/>
</dbReference>
<reference evidence="4" key="1">
    <citation type="journal article" date="2014" name="Int. J. Syst. Evol. Microbiol.">
        <title>Complete genome sequence of Corynebacterium casei LMG S-19264T (=DSM 44701T), isolated from a smear-ripened cheese.</title>
        <authorList>
            <consortium name="US DOE Joint Genome Institute (JGI-PGF)"/>
            <person name="Walter F."/>
            <person name="Albersmeier A."/>
            <person name="Kalinowski J."/>
            <person name="Ruckert C."/>
        </authorList>
    </citation>
    <scope>NUCLEOTIDE SEQUENCE</scope>
    <source>
        <strain evidence="4">CGMCC 1.12785</strain>
    </source>
</reference>
<organism evidence="4 5">
    <name type="scientific">Sediminivirga luteola</name>
    <dbReference type="NCBI Taxonomy" id="1774748"/>
    <lineage>
        <taxon>Bacteria</taxon>
        <taxon>Bacillati</taxon>
        <taxon>Actinomycetota</taxon>
        <taxon>Actinomycetes</taxon>
        <taxon>Micrococcales</taxon>
        <taxon>Brevibacteriaceae</taxon>
        <taxon>Sediminivirga</taxon>
    </lineage>
</organism>
<accession>A0A8J2XJV6</accession>
<dbReference type="InterPro" id="IPR041522">
    <property type="entry name" value="CdaR_GGDEF"/>
</dbReference>
<sequence>MAVELEAEEIRRRAETGRRLKAGIGTLSTAILTRLDQRLPWYRAMPPADRSWVGLVAQSGISSFVEWYRTPSMPIRMVSEIFRAAPRELVRSISLTQTLQLLRVVVEVVEERVPDLARPGEQADLREAVLRFSREVAFAGADVYARAAEARGTWDARLEAMVIDALVRGDAGPELSTRSAALGWRSEGPVAVLLGQAPQRAGRSVEQVREKAGAWAEDCLVGIHDDRLLIVLGGCEDFQQAGEQLGELFGPAPVVLGPQVATLAEAGASARAAHSALRAVAAWPGAPRPVRAEDLLPERALAGDEAARRTLIAEVYHPLAQAGGNLLETVSQYLDCGNSLEATAKAMYVHPNTVRYRLRKVAEVIPYDPTRSRPAFVLRCALVFGRLAAQAPAGELSSSHNPSPGAW</sequence>
<dbReference type="RefSeq" id="WP_188549829.1">
    <property type="nucleotide sequence ID" value="NZ_BMFY01000003.1"/>
</dbReference>
<name>A0A8J2XJV6_9MICO</name>